<evidence type="ECO:0000313" key="6">
    <source>
        <dbReference type="Proteomes" id="UP000189683"/>
    </source>
</evidence>
<reference evidence="4" key="2">
    <citation type="submission" date="2017-02" db="EMBL/GenBank/DDBJ databases">
        <authorList>
            <person name="Zhang H."/>
        </authorList>
    </citation>
    <scope>NUCLEOTIDE SEQUENCE</scope>
    <source>
        <strain evidence="4">RZS01</strain>
    </source>
</reference>
<dbReference type="Proteomes" id="UP000247512">
    <property type="component" value="Unassembled WGS sequence"/>
</dbReference>
<evidence type="ECO:0000256" key="1">
    <source>
        <dbReference type="PIRSR" id="PIRSR640198-1"/>
    </source>
</evidence>
<dbReference type="Proteomes" id="UP000189683">
    <property type="component" value="Chromosome"/>
</dbReference>
<evidence type="ECO:0000313" key="4">
    <source>
        <dbReference type="EMBL" id="AQU87018.1"/>
    </source>
</evidence>
<protein>
    <submittedName>
        <fullName evidence="4">Cell filamentation protein Fic</fullName>
    </submittedName>
</protein>
<organism evidence="4 6">
    <name type="scientific">Komagataeibacter nataicola</name>
    <dbReference type="NCBI Taxonomy" id="265960"/>
    <lineage>
        <taxon>Bacteria</taxon>
        <taxon>Pseudomonadati</taxon>
        <taxon>Pseudomonadota</taxon>
        <taxon>Alphaproteobacteria</taxon>
        <taxon>Acetobacterales</taxon>
        <taxon>Acetobacteraceae</taxon>
        <taxon>Komagataeibacter</taxon>
    </lineage>
</organism>
<evidence type="ECO:0000313" key="7">
    <source>
        <dbReference type="Proteomes" id="UP000247512"/>
    </source>
</evidence>
<dbReference type="InterPro" id="IPR040198">
    <property type="entry name" value="Fido_containing"/>
</dbReference>
<dbReference type="EMBL" id="NIRT01000056">
    <property type="protein sequence ID" value="PYD64920.1"/>
    <property type="molecule type" value="Genomic_DNA"/>
</dbReference>
<gene>
    <name evidence="4" type="ORF">B0W47_05455</name>
    <name evidence="5" type="ORF">CDI09_16545</name>
</gene>
<dbReference type="AlphaFoldDB" id="A0A9N7H2P7"/>
<dbReference type="PANTHER" id="PTHR13504">
    <property type="entry name" value="FIDO DOMAIN-CONTAINING PROTEIN DDB_G0283145"/>
    <property type="match status" value="1"/>
</dbReference>
<dbReference type="KEGG" id="kna:B0W47_05455"/>
<proteinExistence type="predicted"/>
<dbReference type="OrthoDB" id="9813719at2"/>
<keyword evidence="2" id="KW-0547">Nucleotide-binding</keyword>
<dbReference type="EMBL" id="CP019875">
    <property type="protein sequence ID" value="AQU87018.1"/>
    <property type="molecule type" value="Genomic_DNA"/>
</dbReference>
<dbReference type="InterPro" id="IPR036597">
    <property type="entry name" value="Fido-like_dom_sf"/>
</dbReference>
<sequence>MADPIGGMWLALKYDAEPFGGLAVKSQLGSRRSSSHHNLYSIETYPENMRPADTAAAHLQFHLRHEPTSLELLARIFAKIGPGFVQEWINNAPTGQYARRASFLYEFVTGQTLVPPVDLGGNYVPALDASFQVTASPDRMSNVSRWRVRDNMPGNPFFCPFIPLSSQLKTASEMDVSAGYGELVQEFGESMLARAAVWLTNRESKASFTIEGEAHQLDRIQRFSHVLATRTGHGAVPLTDTDLADLQRNILGDVTITEHFGLRLSPVFVGEYTMRYENVVHYLAPPAQDVADMLGGLKIFLDRTEGQSPVMRSAVAAFGFVYIHPLSDGNGRVHRFLINDVLRRDGAIPDQIILPISATIIGDPTSRRNYDQILDRVSKPLMRQITDHVSFDRDMKTYPDGIKSNLDFSNPDLAKPAWRYINFAPHVIYLSTALEMTIKHHMKEEAIYLRSHHNARQALKELVEMPDMDADRIIRSLRDTHFIPSGKIQKEYPMIEKFRLWNAISEALRRSFVSSRRLTPC</sequence>
<reference evidence="6" key="1">
    <citation type="submission" date="2017-02" db="EMBL/GenBank/DDBJ databases">
        <title>zhang.</title>
        <authorList>
            <person name="Zhang H."/>
        </authorList>
    </citation>
    <scope>NUCLEOTIDE SEQUENCE [LARGE SCALE GENOMIC DNA]</scope>
    <source>
        <strain evidence="6">RZS01</strain>
    </source>
</reference>
<name>A0A9N7H2P7_9PROT</name>
<evidence type="ECO:0000259" key="3">
    <source>
        <dbReference type="PROSITE" id="PS51459"/>
    </source>
</evidence>
<dbReference type="Pfam" id="PF02661">
    <property type="entry name" value="Fic"/>
    <property type="match status" value="1"/>
</dbReference>
<dbReference type="Gene3D" id="1.10.3290.10">
    <property type="entry name" value="Fido-like domain"/>
    <property type="match status" value="1"/>
</dbReference>
<dbReference type="GO" id="GO:0005524">
    <property type="term" value="F:ATP binding"/>
    <property type="evidence" value="ECO:0007669"/>
    <property type="project" value="UniProtKB-KW"/>
</dbReference>
<accession>A0A9N7H2P7</accession>
<dbReference type="SUPFAM" id="SSF140931">
    <property type="entry name" value="Fic-like"/>
    <property type="match status" value="1"/>
</dbReference>
<dbReference type="PROSITE" id="PS51459">
    <property type="entry name" value="FIDO"/>
    <property type="match status" value="1"/>
</dbReference>
<keyword evidence="2" id="KW-0067">ATP-binding</keyword>
<dbReference type="InterPro" id="IPR003812">
    <property type="entry name" value="Fido"/>
</dbReference>
<feature type="active site" evidence="1">
    <location>
        <position position="324"/>
    </location>
</feature>
<reference evidence="5 7" key="3">
    <citation type="submission" date="2017-06" db="EMBL/GenBank/DDBJ databases">
        <title>A draft genome sequence of Komagataeibacter nataicola LMG 1536.</title>
        <authorList>
            <person name="Skraban J."/>
            <person name="Cleenwerck I."/>
            <person name="Vandamme P."/>
            <person name="Trcek J."/>
        </authorList>
    </citation>
    <scope>NUCLEOTIDE SEQUENCE [LARGE SCALE GENOMIC DNA]</scope>
    <source>
        <strain evidence="5 7">LMG 1536</strain>
    </source>
</reference>
<feature type="domain" description="Fido" evidence="3">
    <location>
        <begin position="238"/>
        <end position="394"/>
    </location>
</feature>
<keyword evidence="7" id="KW-1185">Reference proteome</keyword>
<feature type="binding site" evidence="2">
    <location>
        <begin position="328"/>
        <end position="335"/>
    </location>
    <ligand>
        <name>ATP</name>
        <dbReference type="ChEBI" id="CHEBI:30616"/>
    </ligand>
</feature>
<evidence type="ECO:0000256" key="2">
    <source>
        <dbReference type="PIRSR" id="PIRSR640198-2"/>
    </source>
</evidence>
<evidence type="ECO:0000313" key="5">
    <source>
        <dbReference type="EMBL" id="PYD64920.1"/>
    </source>
</evidence>
<dbReference type="PANTHER" id="PTHR13504:SF38">
    <property type="entry name" value="FIDO DOMAIN-CONTAINING PROTEIN"/>
    <property type="match status" value="1"/>
</dbReference>
<dbReference type="RefSeq" id="WP_078524622.1">
    <property type="nucleotide sequence ID" value="NZ_CP019875.1"/>
</dbReference>